<gene>
    <name evidence="3" type="ORF">FJ651_01010</name>
</gene>
<keyword evidence="1" id="KW-1133">Transmembrane helix</keyword>
<evidence type="ECO:0000259" key="2">
    <source>
        <dbReference type="SMART" id="SM00278"/>
    </source>
</evidence>
<comment type="caution">
    <text evidence="3">The sequence shown here is derived from an EMBL/GenBank/DDBJ whole genome shotgun (WGS) entry which is preliminary data.</text>
</comment>
<protein>
    <submittedName>
        <fullName evidence="3">Helix-hairpin-helix domain-containing protein</fullName>
    </submittedName>
</protein>
<dbReference type="Proteomes" id="UP000317332">
    <property type="component" value="Unassembled WGS sequence"/>
</dbReference>
<keyword evidence="1" id="KW-0812">Transmembrane</keyword>
<dbReference type="RefSeq" id="WP_140988532.1">
    <property type="nucleotide sequence ID" value="NZ_VHIQ01000001.1"/>
</dbReference>
<dbReference type="Pfam" id="PF12836">
    <property type="entry name" value="HHH_3"/>
    <property type="match status" value="2"/>
</dbReference>
<dbReference type="PANTHER" id="PTHR21180">
    <property type="entry name" value="ENDONUCLEASE/EXONUCLEASE/PHOSPHATASE FAMILY DOMAIN-CONTAINING PROTEIN 1"/>
    <property type="match status" value="1"/>
</dbReference>
<feature type="transmembrane region" description="Helical" evidence="1">
    <location>
        <begin position="16"/>
        <end position="33"/>
    </location>
</feature>
<feature type="domain" description="Helix-hairpin-helix DNA-binding motif class 1" evidence="2">
    <location>
        <begin position="174"/>
        <end position="193"/>
    </location>
</feature>
<name>A0A506PQK6_9FLAO</name>
<dbReference type="EMBL" id="VHIQ01000001">
    <property type="protein sequence ID" value="TPV35522.1"/>
    <property type="molecule type" value="Genomic_DNA"/>
</dbReference>
<dbReference type="InterPro" id="IPR003583">
    <property type="entry name" value="Hlx-hairpin-Hlx_DNA-bd_motif"/>
</dbReference>
<evidence type="ECO:0000256" key="1">
    <source>
        <dbReference type="SAM" id="Phobius"/>
    </source>
</evidence>
<evidence type="ECO:0000313" key="4">
    <source>
        <dbReference type="Proteomes" id="UP000317332"/>
    </source>
</evidence>
<reference evidence="3 4" key="1">
    <citation type="submission" date="2019-06" db="EMBL/GenBank/DDBJ databases">
        <title>Flavobacteriaceae Paucihalobacterium erythroidium CWB-1, complete genome.</title>
        <authorList>
            <person name="Wu S."/>
        </authorList>
    </citation>
    <scope>NUCLEOTIDE SEQUENCE [LARGE SCALE GENOMIC DNA]</scope>
    <source>
        <strain evidence="3 4">CWB-1</strain>
    </source>
</reference>
<dbReference type="GO" id="GO:0006281">
    <property type="term" value="P:DNA repair"/>
    <property type="evidence" value="ECO:0007669"/>
    <property type="project" value="InterPro"/>
</dbReference>
<dbReference type="GO" id="GO:0003677">
    <property type="term" value="F:DNA binding"/>
    <property type="evidence" value="ECO:0007669"/>
    <property type="project" value="InterPro"/>
</dbReference>
<keyword evidence="1" id="KW-0472">Membrane</keyword>
<dbReference type="OrthoDB" id="981124at2"/>
<accession>A0A506PQK6</accession>
<dbReference type="InterPro" id="IPR010994">
    <property type="entry name" value="RuvA_2-like"/>
</dbReference>
<evidence type="ECO:0000313" key="3">
    <source>
        <dbReference type="EMBL" id="TPV35522.1"/>
    </source>
</evidence>
<keyword evidence="4" id="KW-1185">Reference proteome</keyword>
<proteinExistence type="predicted"/>
<dbReference type="Gene3D" id="1.10.150.320">
    <property type="entry name" value="Photosystem II 12 kDa extrinsic protein"/>
    <property type="match status" value="2"/>
</dbReference>
<dbReference type="PANTHER" id="PTHR21180:SF32">
    <property type="entry name" value="ENDONUCLEASE_EXONUCLEASE_PHOSPHATASE FAMILY DOMAIN-CONTAINING PROTEIN 1"/>
    <property type="match status" value="1"/>
</dbReference>
<dbReference type="InterPro" id="IPR051675">
    <property type="entry name" value="Endo/Exo/Phosphatase_dom_1"/>
</dbReference>
<feature type="domain" description="Helix-hairpin-helix DNA-binding motif class 1" evidence="2">
    <location>
        <begin position="205"/>
        <end position="224"/>
    </location>
</feature>
<dbReference type="SMART" id="SM00278">
    <property type="entry name" value="HhH1"/>
    <property type="match status" value="2"/>
</dbReference>
<sequence>MNNFKSHFVFSRKQRSGIFLLILIIVSLQLLILNTNNNVRKVEINPSLVAKYDAQIDSLKQVKINESQPTIYPFNPNFITDYKGYTLGMTTAEIDRLLQFRANDKWVNSAKEFQNVTLISDSLLDIISPFFKFPEWVSNSYRHQGQLNNDYSKKFSDDPKPTEQKIDLNKATAAQLQRVYGIGEKLSQRIIEYRDIQPDGFIADIQLTEVYGITTELAEKITNHFTVKTPAQINKINLNSAKVEELVTIKYIDYEVAYNIIETRTLRDGFQSLDELTKVKDFPIHKLEIIKLYLTL</sequence>
<dbReference type="AlphaFoldDB" id="A0A506PQK6"/>
<dbReference type="SUPFAM" id="SSF47781">
    <property type="entry name" value="RuvA domain 2-like"/>
    <property type="match status" value="2"/>
</dbReference>
<organism evidence="3 4">
    <name type="scientific">Paucihalobacter ruber</name>
    <dbReference type="NCBI Taxonomy" id="2567861"/>
    <lineage>
        <taxon>Bacteria</taxon>
        <taxon>Pseudomonadati</taxon>
        <taxon>Bacteroidota</taxon>
        <taxon>Flavobacteriia</taxon>
        <taxon>Flavobacteriales</taxon>
        <taxon>Flavobacteriaceae</taxon>
        <taxon>Paucihalobacter</taxon>
    </lineage>
</organism>